<comment type="function">
    <text evidence="2">Catalyzes the addition of an amino acid to the nucleotide precursor UDP-N-acetylmuramoyl-L-alanyl-D-glutamate (UMAG) in the biosynthesis of bacterial cell-wall peptidoglycan.</text>
</comment>
<keyword evidence="2" id="KW-0460">Magnesium</keyword>
<dbReference type="GO" id="GO:0051301">
    <property type="term" value="P:cell division"/>
    <property type="evidence" value="ECO:0007669"/>
    <property type="project" value="UniProtKB-KW"/>
</dbReference>
<protein>
    <recommendedName>
        <fullName evidence="2">UDP-N-acetylmuramyl-tripeptide synthetase</fullName>
        <ecNumber evidence="2">6.3.2.-</ecNumber>
    </recommendedName>
    <alternativeName>
        <fullName evidence="2">UDP-MurNAc-tripeptide synthetase</fullName>
    </alternativeName>
</protein>
<evidence type="ECO:0000256" key="1">
    <source>
        <dbReference type="ARBA" id="ARBA00005898"/>
    </source>
</evidence>
<sequence length="498" mass="56025">MKLQKLLESIEKFIVSSNITPELKEREIFHISNHSKNLKENTLFICRAGTKFDSHTIVDSLYATGQVVLFVTERPINNHLPYVQVYDSRLAEAYLADTFYEQPYKHLITFGVTGTNGKTTCAHLFHHVMLQFGLNGSLTGTVINDILGDKFYSHNTTPDALTLMENLYKTYKNGGSFYSMEVSSHSLDQARVETIRFDIAGLTNITRDHLDYHPTFEHYVKAKMHLFDLLKDDGVAVINEDYIGYLNGKRLPRLVTFGVSEKANYRIENVSTSFNGTIFELRTPYGKKEVYTQLIGEYNAFNVTLVLAGLVEIGYEIDEVINYIASFRGVDGRFEPIPEARKLGIEVIIDFAHSPDALEKVITSARKLAKGRLIVVYGAGGQADRGKRPMMAEVVTKLADIAILTTDDPRGEDPEEIIREVEMGVQPGSLSLTVLDRREAIETAITLATKGDIVLITGRGHEPYQIFSDTLKIPFKDRDVALDIILSKINKNHSYKNV</sequence>
<dbReference type="STRING" id="1008305.A4H02_07635"/>
<accession>A0A1E3G1B5</accession>
<organism evidence="6 7">
    <name type="scientific">Fervidobacterium thailandense</name>
    <dbReference type="NCBI Taxonomy" id="1008305"/>
    <lineage>
        <taxon>Bacteria</taxon>
        <taxon>Thermotogati</taxon>
        <taxon>Thermotogota</taxon>
        <taxon>Thermotogae</taxon>
        <taxon>Thermotogales</taxon>
        <taxon>Fervidobacteriaceae</taxon>
        <taxon>Fervidobacterium</taxon>
    </lineage>
</organism>
<dbReference type="InterPro" id="IPR013221">
    <property type="entry name" value="Mur_ligase_cen"/>
</dbReference>
<dbReference type="GO" id="GO:0009252">
    <property type="term" value="P:peptidoglycan biosynthetic process"/>
    <property type="evidence" value="ECO:0007669"/>
    <property type="project" value="UniProtKB-UniRule"/>
</dbReference>
<dbReference type="SUPFAM" id="SSF53623">
    <property type="entry name" value="MurD-like peptide ligases, catalytic domain"/>
    <property type="match status" value="1"/>
</dbReference>
<dbReference type="NCBIfam" id="NF001126">
    <property type="entry name" value="PRK00139.1-4"/>
    <property type="match status" value="1"/>
</dbReference>
<dbReference type="InterPro" id="IPR004101">
    <property type="entry name" value="Mur_ligase_C"/>
</dbReference>
<keyword evidence="7" id="KW-1185">Reference proteome</keyword>
<evidence type="ECO:0000256" key="2">
    <source>
        <dbReference type="HAMAP-Rule" id="MF_00208"/>
    </source>
</evidence>
<dbReference type="Pfam" id="PF08245">
    <property type="entry name" value="Mur_ligase_M"/>
    <property type="match status" value="1"/>
</dbReference>
<dbReference type="AlphaFoldDB" id="A0A1E3G1B5"/>
<dbReference type="InterPro" id="IPR036615">
    <property type="entry name" value="Mur_ligase_C_dom_sf"/>
</dbReference>
<dbReference type="InterPro" id="IPR036565">
    <property type="entry name" value="Mur-like_cat_sf"/>
</dbReference>
<feature type="binding site" evidence="2">
    <location>
        <position position="155"/>
    </location>
    <ligand>
        <name>UDP-N-acetyl-alpha-D-muramoyl-L-alanyl-D-glutamate</name>
        <dbReference type="ChEBI" id="CHEBI:83900"/>
    </ligand>
</feature>
<feature type="binding site" evidence="2">
    <location>
        <begin position="156"/>
        <end position="157"/>
    </location>
    <ligand>
        <name>UDP-N-acetyl-alpha-D-muramoyl-L-alanyl-D-glutamate</name>
        <dbReference type="ChEBI" id="CHEBI:83900"/>
    </ligand>
</feature>
<dbReference type="NCBIfam" id="TIGR01085">
    <property type="entry name" value="murE"/>
    <property type="match status" value="1"/>
</dbReference>
<dbReference type="SUPFAM" id="SSF63418">
    <property type="entry name" value="MurE/MurF N-terminal domain"/>
    <property type="match status" value="1"/>
</dbReference>
<keyword evidence="2" id="KW-0067">ATP-binding</keyword>
<feature type="binding site" evidence="2">
    <location>
        <position position="35"/>
    </location>
    <ligand>
        <name>UDP-N-acetyl-alpha-D-muramoyl-L-alanyl-D-glutamate</name>
        <dbReference type="ChEBI" id="CHEBI:83900"/>
    </ligand>
</feature>
<dbReference type="SUPFAM" id="SSF53244">
    <property type="entry name" value="MurD-like peptide ligases, peptide-binding domain"/>
    <property type="match status" value="1"/>
</dbReference>
<keyword evidence="2" id="KW-0963">Cytoplasm</keyword>
<dbReference type="HAMAP" id="MF_00208">
    <property type="entry name" value="MurE"/>
    <property type="match status" value="1"/>
</dbReference>
<keyword evidence="2" id="KW-0547">Nucleotide-binding</keyword>
<evidence type="ECO:0000259" key="4">
    <source>
        <dbReference type="Pfam" id="PF02875"/>
    </source>
</evidence>
<dbReference type="Gene3D" id="3.40.1190.10">
    <property type="entry name" value="Mur-like, catalytic domain"/>
    <property type="match status" value="1"/>
</dbReference>
<dbReference type="InterPro" id="IPR005761">
    <property type="entry name" value="UDP-N-AcMur-Glu-dNH2Pim_ligase"/>
</dbReference>
<dbReference type="GO" id="GO:0005524">
    <property type="term" value="F:ATP binding"/>
    <property type="evidence" value="ECO:0007669"/>
    <property type="project" value="UniProtKB-UniRule"/>
</dbReference>
<dbReference type="EC" id="6.3.2.-" evidence="2"/>
<evidence type="ECO:0000313" key="6">
    <source>
        <dbReference type="EMBL" id="ODN30041.1"/>
    </source>
</evidence>
<comment type="caution">
    <text evidence="6">The sequence shown here is derived from an EMBL/GenBank/DDBJ whole genome shotgun (WGS) entry which is preliminary data.</text>
</comment>
<feature type="binding site" evidence="2">
    <location>
        <position position="189"/>
    </location>
    <ligand>
        <name>UDP-N-acetyl-alpha-D-muramoyl-L-alanyl-D-glutamate</name>
        <dbReference type="ChEBI" id="CHEBI:83900"/>
    </ligand>
</feature>
<dbReference type="PANTHER" id="PTHR23135:SF4">
    <property type="entry name" value="UDP-N-ACETYLMURAMOYL-L-ALANYL-D-GLUTAMATE--2,6-DIAMINOPIMELATE LIGASE MURE HOMOLOG, CHLOROPLASTIC"/>
    <property type="match status" value="1"/>
</dbReference>
<dbReference type="Gene3D" id="3.90.190.20">
    <property type="entry name" value="Mur ligase, C-terminal domain"/>
    <property type="match status" value="1"/>
</dbReference>
<dbReference type="GO" id="GO:0071555">
    <property type="term" value="P:cell wall organization"/>
    <property type="evidence" value="ECO:0007669"/>
    <property type="project" value="UniProtKB-KW"/>
</dbReference>
<dbReference type="Proteomes" id="UP000094570">
    <property type="component" value="Unassembled WGS sequence"/>
</dbReference>
<evidence type="ECO:0000256" key="3">
    <source>
        <dbReference type="RuleBase" id="RU004135"/>
    </source>
</evidence>
<reference evidence="7" key="1">
    <citation type="submission" date="2016-04" db="EMBL/GenBank/DDBJ databases">
        <title>The genome sequence project of a novel Fervidobacterium isolate from a hot spring in Thailand.</title>
        <authorList>
            <person name="Gonzalez J.M."/>
            <person name="Cuecas A."/>
            <person name="Kanoksilapatham W."/>
        </authorList>
    </citation>
    <scope>NUCLEOTIDE SEQUENCE [LARGE SCALE GENOMIC DNA]</scope>
    <source>
        <strain evidence="7">FC2004</strain>
    </source>
</reference>
<feature type="domain" description="Mur ligase central" evidence="5">
    <location>
        <begin position="112"/>
        <end position="308"/>
    </location>
</feature>
<dbReference type="GO" id="GO:0000287">
    <property type="term" value="F:magnesium ion binding"/>
    <property type="evidence" value="ECO:0007669"/>
    <property type="project" value="UniProtKB-UniRule"/>
</dbReference>
<dbReference type="RefSeq" id="WP_069293581.1">
    <property type="nucleotide sequence ID" value="NZ_CP140110.1"/>
</dbReference>
<feature type="binding site" evidence="2">
    <location>
        <begin position="114"/>
        <end position="120"/>
    </location>
    <ligand>
        <name>ATP</name>
        <dbReference type="ChEBI" id="CHEBI:30616"/>
    </ligand>
</feature>
<dbReference type="EMBL" id="LWAF01000012">
    <property type="protein sequence ID" value="ODN30041.1"/>
    <property type="molecule type" value="Genomic_DNA"/>
</dbReference>
<dbReference type="PANTHER" id="PTHR23135">
    <property type="entry name" value="MUR LIGASE FAMILY MEMBER"/>
    <property type="match status" value="1"/>
</dbReference>
<dbReference type="InterPro" id="IPR035911">
    <property type="entry name" value="MurE/MurF_N"/>
</dbReference>
<feature type="binding site" evidence="2">
    <location>
        <position position="183"/>
    </location>
    <ligand>
        <name>UDP-N-acetyl-alpha-D-muramoyl-L-alanyl-D-glutamate</name>
        <dbReference type="ChEBI" id="CHEBI:83900"/>
    </ligand>
</feature>
<comment type="similarity">
    <text evidence="1 2">Belongs to the MurCDEF family. MurE subfamily.</text>
</comment>
<feature type="domain" description="Mur ligase C-terminal" evidence="4">
    <location>
        <begin position="332"/>
        <end position="460"/>
    </location>
</feature>
<gene>
    <name evidence="2" type="primary">murE</name>
    <name evidence="6" type="ORF">A4H02_07635</name>
</gene>
<keyword evidence="2 6" id="KW-0436">Ligase</keyword>
<dbReference type="GO" id="GO:0008360">
    <property type="term" value="P:regulation of cell shape"/>
    <property type="evidence" value="ECO:0007669"/>
    <property type="project" value="UniProtKB-KW"/>
</dbReference>
<comment type="caution">
    <text evidence="2">Lacks conserved residue(s) required for the propagation of feature annotation.</text>
</comment>
<evidence type="ECO:0000259" key="5">
    <source>
        <dbReference type="Pfam" id="PF08245"/>
    </source>
</evidence>
<keyword evidence="2 3" id="KW-0131">Cell cycle</keyword>
<comment type="subcellular location">
    <subcellularLocation>
        <location evidence="2 3">Cytoplasm</location>
    </subcellularLocation>
</comment>
<feature type="binding site" evidence="2">
    <location>
        <position position="191"/>
    </location>
    <ligand>
        <name>UDP-N-acetyl-alpha-D-muramoyl-L-alanyl-D-glutamate</name>
        <dbReference type="ChEBI" id="CHEBI:83900"/>
    </ligand>
</feature>
<comment type="PTM">
    <text evidence="2">Carboxylation is probably crucial for Mg(2+) binding and, consequently, for the gamma-phosphate positioning of ATP.</text>
</comment>
<dbReference type="GO" id="GO:0016881">
    <property type="term" value="F:acid-amino acid ligase activity"/>
    <property type="evidence" value="ECO:0007669"/>
    <property type="project" value="UniProtKB-UniRule"/>
</dbReference>
<keyword evidence="2 3" id="KW-0132">Cell division</keyword>
<proteinExistence type="inferred from homology"/>
<dbReference type="UniPathway" id="UPA00219"/>
<keyword evidence="2 3" id="KW-0961">Cell wall biogenesis/degradation</keyword>
<keyword evidence="2 3" id="KW-0133">Cell shape</keyword>
<dbReference type="OrthoDB" id="9800958at2"/>
<dbReference type="GO" id="GO:0005737">
    <property type="term" value="C:cytoplasm"/>
    <property type="evidence" value="ECO:0007669"/>
    <property type="project" value="UniProtKB-SubCell"/>
</dbReference>
<evidence type="ECO:0000313" key="7">
    <source>
        <dbReference type="Proteomes" id="UP000094570"/>
    </source>
</evidence>
<comment type="pathway">
    <text evidence="2 3">Cell wall biogenesis; peptidoglycan biosynthesis.</text>
</comment>
<name>A0A1E3G1B5_9BACT</name>
<keyword evidence="2 3" id="KW-0573">Peptidoglycan synthesis</keyword>
<feature type="modified residue" description="N6-carboxylysine" evidence="2">
    <location>
        <position position="223"/>
    </location>
</feature>
<dbReference type="Gene3D" id="3.40.1390.10">
    <property type="entry name" value="MurE/MurF, N-terminal domain"/>
    <property type="match status" value="1"/>
</dbReference>
<comment type="cofactor">
    <cofactor evidence="2">
        <name>Mg(2+)</name>
        <dbReference type="ChEBI" id="CHEBI:18420"/>
    </cofactor>
</comment>
<dbReference type="Pfam" id="PF02875">
    <property type="entry name" value="Mur_ligase_C"/>
    <property type="match status" value="1"/>
</dbReference>